<dbReference type="OrthoDB" id="10248867at2759"/>
<feature type="compositionally biased region" description="Basic and acidic residues" evidence="12">
    <location>
        <begin position="212"/>
        <end position="221"/>
    </location>
</feature>
<evidence type="ECO:0000256" key="8">
    <source>
        <dbReference type="ARBA" id="ARBA00032772"/>
    </source>
</evidence>
<dbReference type="InterPro" id="IPR004971">
    <property type="entry name" value="mRNA_G-N7_MeTrfase_dom"/>
</dbReference>
<dbReference type="PROSITE" id="PS51562">
    <property type="entry name" value="RNA_CAP0_MT"/>
    <property type="match status" value="1"/>
</dbReference>
<dbReference type="CDD" id="cd02440">
    <property type="entry name" value="AdoMet_MTases"/>
    <property type="match status" value="1"/>
</dbReference>
<dbReference type="EC" id="2.1.1.56" evidence="2"/>
<dbReference type="AlphaFoldDB" id="G7E622"/>
<feature type="region of interest" description="Disordered" evidence="12">
    <location>
        <begin position="1"/>
        <end position="44"/>
    </location>
</feature>
<evidence type="ECO:0000256" key="10">
    <source>
        <dbReference type="ARBA" id="ARBA00044712"/>
    </source>
</evidence>
<reference evidence="14 15" key="2">
    <citation type="journal article" date="2012" name="Open Biol.">
        <title>Characteristics of nucleosomes and linker DNA regions on the genome of the basidiomycete Mixia osmundae revealed by mono- and dinucleosome mapping.</title>
        <authorList>
            <person name="Nishida H."/>
            <person name="Kondo S."/>
            <person name="Matsumoto T."/>
            <person name="Suzuki Y."/>
            <person name="Yoshikawa H."/>
            <person name="Taylor T.D."/>
            <person name="Sugiyama J."/>
        </authorList>
    </citation>
    <scope>NUCLEOTIDE SEQUENCE [LARGE SCALE GENOMIC DNA]</scope>
    <source>
        <strain evidence="15">CBS 9802 / IAM 14324 / JCM 22182 / KY 12970</strain>
    </source>
</reference>
<keyword evidence="15" id="KW-1185">Reference proteome</keyword>
<evidence type="ECO:0000256" key="1">
    <source>
        <dbReference type="ARBA" id="ARBA00003378"/>
    </source>
</evidence>
<dbReference type="GO" id="GO:0003723">
    <property type="term" value="F:RNA binding"/>
    <property type="evidence" value="ECO:0007669"/>
    <property type="project" value="UniProtKB-KW"/>
</dbReference>
<evidence type="ECO:0000256" key="2">
    <source>
        <dbReference type="ARBA" id="ARBA00011926"/>
    </source>
</evidence>
<dbReference type="InterPro" id="IPR039753">
    <property type="entry name" value="RG7MT1"/>
</dbReference>
<dbReference type="eggNOG" id="KOG1975">
    <property type="taxonomic scope" value="Eukaryota"/>
</dbReference>
<evidence type="ECO:0000259" key="13">
    <source>
        <dbReference type="PROSITE" id="PS51562"/>
    </source>
</evidence>
<dbReference type="SUPFAM" id="SSF53335">
    <property type="entry name" value="S-adenosyl-L-methionine-dependent methyltransferases"/>
    <property type="match status" value="1"/>
</dbReference>
<feature type="domain" description="MRNA cap 0 methyltransferase" evidence="13">
    <location>
        <begin position="251"/>
        <end position="537"/>
    </location>
</feature>
<evidence type="ECO:0000256" key="9">
    <source>
        <dbReference type="ARBA" id="ARBA00033387"/>
    </source>
</evidence>
<evidence type="ECO:0000256" key="12">
    <source>
        <dbReference type="SAM" id="MobiDB-lite"/>
    </source>
</evidence>
<dbReference type="FunCoup" id="G7E622">
    <property type="interactions" value="646"/>
</dbReference>
<dbReference type="EMBL" id="BABT02000150">
    <property type="protein sequence ID" value="GAA98282.1"/>
    <property type="molecule type" value="Genomic_DNA"/>
</dbReference>
<keyword evidence="7" id="KW-0507">mRNA processing</keyword>
<keyword evidence="4" id="KW-0808">Transferase</keyword>
<gene>
    <name evidence="14" type="primary">Mo04965</name>
    <name evidence="14" type="ORF">E5Q_04965</name>
</gene>
<dbReference type="HOGENOM" id="CLU_020346_4_1_1"/>
<organism evidence="14 15">
    <name type="scientific">Mixia osmundae (strain CBS 9802 / IAM 14324 / JCM 22182 / KY 12970)</name>
    <dbReference type="NCBI Taxonomy" id="764103"/>
    <lineage>
        <taxon>Eukaryota</taxon>
        <taxon>Fungi</taxon>
        <taxon>Dikarya</taxon>
        <taxon>Basidiomycota</taxon>
        <taxon>Pucciniomycotina</taxon>
        <taxon>Mixiomycetes</taxon>
        <taxon>Mixiales</taxon>
        <taxon>Mixiaceae</taxon>
        <taxon>Mixia</taxon>
    </lineage>
</organism>
<dbReference type="Gene3D" id="3.40.50.150">
    <property type="entry name" value="Vaccinia Virus protein VP39"/>
    <property type="match status" value="1"/>
</dbReference>
<evidence type="ECO:0000256" key="6">
    <source>
        <dbReference type="ARBA" id="ARBA00022884"/>
    </source>
</evidence>
<proteinExistence type="predicted"/>
<evidence type="ECO:0000313" key="15">
    <source>
        <dbReference type="Proteomes" id="UP000009131"/>
    </source>
</evidence>
<dbReference type="InterPro" id="IPR029063">
    <property type="entry name" value="SAM-dependent_MTases_sf"/>
</dbReference>
<keyword evidence="3" id="KW-0489">Methyltransferase</keyword>
<feature type="region of interest" description="Disordered" evidence="12">
    <location>
        <begin position="200"/>
        <end position="226"/>
    </location>
</feature>
<comment type="catalytic activity">
    <reaction evidence="10">
        <text>a 5'-end (5'-triphosphoguanosine)-ribonucleoside in mRNA + S-adenosyl-L-methionine = a 5'-end (N(7)-methyl 5'-triphosphoguanosine)-ribonucleoside in mRNA + S-adenosyl-L-homocysteine</text>
        <dbReference type="Rhea" id="RHEA:67008"/>
        <dbReference type="Rhea" id="RHEA-COMP:17166"/>
        <dbReference type="Rhea" id="RHEA-COMP:17167"/>
        <dbReference type="ChEBI" id="CHEBI:57856"/>
        <dbReference type="ChEBI" id="CHEBI:59789"/>
        <dbReference type="ChEBI" id="CHEBI:156461"/>
        <dbReference type="ChEBI" id="CHEBI:167617"/>
        <dbReference type="EC" id="2.1.1.56"/>
    </reaction>
</comment>
<protein>
    <recommendedName>
        <fullName evidence="11">mRNA cap guanine-N(7) methyltransferase</fullName>
        <ecNumber evidence="2">2.1.1.56</ecNumber>
    </recommendedName>
    <alternativeName>
        <fullName evidence="8">mRNA (guanine-N(7))-methyltransferase</fullName>
    </alternativeName>
    <alternativeName>
        <fullName evidence="9">mRNA cap methyltransferase</fullName>
    </alternativeName>
</protein>
<sequence length="540" mass="60077">MNLINEDAGNLTPVNPFDSTPAATSDVEPSDDDDATPPMSIATRTPALAPTAVVASVPKRAPMSALEHLNALKSRTAPTKSSDPSRDEAAEIIRQLAPAPTATATPASQTNVAREPSHTPAVFLDLPEGAYNPRKRVSRADHVLRPISKAEFELMTALSLRNPLRTSHAIGVEEPSWYKRYKPAAKNGMDATESPVLTKRKAVEPAAAAESDTNKRRKEVEPEPVASADAQIVAHHYNVRPNVGVHARDESPIIGLKRFNNWIKSTLMAMFALPHSEQIAEAKQPGRWGLKVLELGCGKGGDLHKWDKLHTQQLVGIDVASMSIEQAQSRYRGMKRCKVKAQFYAADCFSNSLSSIVEPEVLAQPFDLVSMQFSMHYAFQSASKARMMLENVSRYLKPGGHFIGTVPNADILRERLEAIPEDAEALAFGNEYYRIEFDSRTGPAFGFRYTYFLLDAVEDVPEFLVDWEQFEQLAAEYSLKTVYRAEFHELFESNQHDKRGAESLQRMRVVNDQGQSDMTLELWEAANIYWAFAMQKEEST</sequence>
<dbReference type="Proteomes" id="UP000009131">
    <property type="component" value="Unassembled WGS sequence"/>
</dbReference>
<evidence type="ECO:0000256" key="7">
    <source>
        <dbReference type="ARBA" id="ARBA00023042"/>
    </source>
</evidence>
<reference evidence="14 15" key="1">
    <citation type="journal article" date="2011" name="J. Gen. Appl. Microbiol.">
        <title>Draft genome sequencing of the enigmatic basidiomycete Mixia osmundae.</title>
        <authorList>
            <person name="Nishida H."/>
            <person name="Nagatsuka Y."/>
            <person name="Sugiyama J."/>
        </authorList>
    </citation>
    <scope>NUCLEOTIDE SEQUENCE [LARGE SCALE GENOMIC DNA]</scope>
    <source>
        <strain evidence="15">CBS 9802 / IAM 14324 / JCM 22182 / KY 12970</strain>
    </source>
</reference>
<dbReference type="Pfam" id="PF03291">
    <property type="entry name" value="mRNA_G-N7_MeTrfase"/>
    <property type="match status" value="1"/>
</dbReference>
<comment type="function">
    <text evidence="1">Responsible for methylating the 5'-cap structure of mRNAs.</text>
</comment>
<keyword evidence="7" id="KW-0506">mRNA capping</keyword>
<dbReference type="InParanoid" id="G7E622"/>
<comment type="caution">
    <text evidence="14">The sequence shown here is derived from an EMBL/GenBank/DDBJ whole genome shotgun (WGS) entry which is preliminary data.</text>
</comment>
<evidence type="ECO:0000256" key="5">
    <source>
        <dbReference type="ARBA" id="ARBA00022691"/>
    </source>
</evidence>
<evidence type="ECO:0000313" key="14">
    <source>
        <dbReference type="EMBL" id="GAA98282.1"/>
    </source>
</evidence>
<evidence type="ECO:0000256" key="3">
    <source>
        <dbReference type="ARBA" id="ARBA00022603"/>
    </source>
</evidence>
<dbReference type="STRING" id="764103.G7E622"/>
<keyword evidence="6" id="KW-0694">RNA-binding</keyword>
<dbReference type="PANTHER" id="PTHR12189">
    <property type="entry name" value="MRNA GUANINE-7- METHYLTRANSFERASE"/>
    <property type="match status" value="1"/>
</dbReference>
<dbReference type="GO" id="GO:0004482">
    <property type="term" value="F:mRNA 5'-cap (guanine-N7-)-methyltransferase activity"/>
    <property type="evidence" value="ECO:0007669"/>
    <property type="project" value="UniProtKB-EC"/>
</dbReference>
<name>G7E622_MIXOS</name>
<evidence type="ECO:0000256" key="4">
    <source>
        <dbReference type="ARBA" id="ARBA00022679"/>
    </source>
</evidence>
<accession>G7E622</accession>
<dbReference type="RefSeq" id="XP_014569203.1">
    <property type="nucleotide sequence ID" value="XM_014713717.1"/>
</dbReference>
<evidence type="ECO:0000256" key="11">
    <source>
        <dbReference type="ARBA" id="ARBA00049739"/>
    </source>
</evidence>
<dbReference type="GO" id="GO:0005634">
    <property type="term" value="C:nucleus"/>
    <property type="evidence" value="ECO:0007669"/>
    <property type="project" value="TreeGrafter"/>
</dbReference>
<dbReference type="PANTHER" id="PTHR12189:SF2">
    <property type="entry name" value="MRNA CAP GUANINE-N7 METHYLTRANSFERASE"/>
    <property type="match status" value="1"/>
</dbReference>
<keyword evidence="5" id="KW-0949">S-adenosyl-L-methionine</keyword>